<proteinExistence type="predicted"/>
<evidence type="ECO:0000256" key="1">
    <source>
        <dbReference type="SAM" id="MobiDB-lite"/>
    </source>
</evidence>
<accession>A0A0B2W4M7</accession>
<name>A0A0B2W4M7_TOXCA</name>
<feature type="domain" description="RPAP1/MINIYO-like TPR repeats" evidence="3">
    <location>
        <begin position="417"/>
        <end position="655"/>
    </location>
</feature>
<gene>
    <name evidence="4" type="ORF">Tcan_05682</name>
</gene>
<sequence>MGIYLSSKSSVAMQSITRPKSDETDEDLLRMQEEFQQACLKGASNASLSVKVKKMTNKTNPIPYQAAVDASEKLTMNKQISAEERTKLFSKKQRGRFTLDLEVLEEENAAQVLFGVQEKNVEYLEGTNERPFCFLGLSDEYSKDEGFPDVLDLSRYFVPDESGKLLANPKDGRSLFAVEFDRLNGKLGVEVDDYCAESSIASEGDEEDVISRENTKRIEQMSHEQLLSAQREIFERFDPKIVEFLRERSQRKAAQRKAIASTRKPSRFKQIRGMSKEGADDLTKEVKSGRSADMVVDEMVKELEVFPNKIDETHGVLCDDKNAAYTRLAVEAVQLDFATKCLKRIIPRQQQNVVRLFDSFLTPLEGYEGKDELLEMARSNIPAIKGLYLEEMNSEKGATTYQFTGGLNPLTDGAWTLLPIRNVLDTCQKDFGVAVEDVVVVRLCLLWTLLMMTERGSLFHACNKPEDVYVRLAEVFLIGPEVFNDDVVKGCADRILRNYIVPKAKHGNLNLIASEPIAKLDAFMPFYEDLMRHFEEFAVGDELFSLILLIGAYMNSSLLDSVMMKCSLWSPERKIARQITLGKQSAQFLLQHLTSTRDYWCEEIESHYYAQYSQLLAMYAAAIRNDEVTRDRNPIAFEIAACEIGYFMKRHSKGETQNNPFIGHERIKEFDVLVTIIRSAVSGKLAL</sequence>
<feature type="region of interest" description="Disordered" evidence="1">
    <location>
        <begin position="1"/>
        <end position="24"/>
    </location>
</feature>
<dbReference type="PANTHER" id="PTHR21483">
    <property type="entry name" value="RNA POLYMERASE II-ASSOCIATED PROTEIN 1"/>
    <property type="match status" value="1"/>
</dbReference>
<keyword evidence="5" id="KW-1185">Reference proteome</keyword>
<evidence type="ECO:0000259" key="2">
    <source>
        <dbReference type="Pfam" id="PF08621"/>
    </source>
</evidence>
<feature type="domain" description="RPAP1 N-terminal" evidence="2">
    <location>
        <begin position="210"/>
        <end position="252"/>
    </location>
</feature>
<dbReference type="OrthoDB" id="5853122at2759"/>
<dbReference type="InterPro" id="IPR013930">
    <property type="entry name" value="RPAP1_N"/>
</dbReference>
<dbReference type="STRING" id="6265.A0A0B2W4M7"/>
<dbReference type="EMBL" id="JPKZ01000157">
    <property type="protein sequence ID" value="KHN88913.1"/>
    <property type="molecule type" value="Genomic_DNA"/>
</dbReference>
<reference evidence="4 5" key="1">
    <citation type="submission" date="2014-11" db="EMBL/GenBank/DDBJ databases">
        <title>Genetic blueprint of the zoonotic pathogen Toxocara canis.</title>
        <authorList>
            <person name="Zhu X.-Q."/>
            <person name="Korhonen P.K."/>
            <person name="Cai H."/>
            <person name="Young N.D."/>
            <person name="Nejsum P."/>
            <person name="von Samson-Himmelstjerna G."/>
            <person name="Boag P.R."/>
            <person name="Tan P."/>
            <person name="Li Q."/>
            <person name="Min J."/>
            <person name="Yang Y."/>
            <person name="Wang X."/>
            <person name="Fang X."/>
            <person name="Hall R.S."/>
            <person name="Hofmann A."/>
            <person name="Sternberg P.W."/>
            <person name="Jex A.R."/>
            <person name="Gasser R.B."/>
        </authorList>
    </citation>
    <scope>NUCLEOTIDE SEQUENCE [LARGE SCALE GENOMIC DNA]</scope>
    <source>
        <strain evidence="4">PN_DK_2014</strain>
    </source>
</reference>
<evidence type="ECO:0000313" key="5">
    <source>
        <dbReference type="Proteomes" id="UP000031036"/>
    </source>
</evidence>
<dbReference type="Pfam" id="PF25766">
    <property type="entry name" value="TPR_RPAP1"/>
    <property type="match status" value="1"/>
</dbReference>
<feature type="compositionally biased region" description="Polar residues" evidence="1">
    <location>
        <begin position="1"/>
        <end position="18"/>
    </location>
</feature>
<dbReference type="InterPro" id="IPR039913">
    <property type="entry name" value="RPAP1/Rba50"/>
</dbReference>
<dbReference type="GO" id="GO:0006366">
    <property type="term" value="P:transcription by RNA polymerase II"/>
    <property type="evidence" value="ECO:0007669"/>
    <property type="project" value="InterPro"/>
</dbReference>
<protein>
    <submittedName>
        <fullName evidence="4">Uncharacterized protein</fullName>
    </submittedName>
</protein>
<dbReference type="AlphaFoldDB" id="A0A0B2W4M7"/>
<dbReference type="InterPro" id="IPR057989">
    <property type="entry name" value="TPR_RPAP1/MINIYO-like"/>
</dbReference>
<organism evidence="4 5">
    <name type="scientific">Toxocara canis</name>
    <name type="common">Canine roundworm</name>
    <dbReference type="NCBI Taxonomy" id="6265"/>
    <lineage>
        <taxon>Eukaryota</taxon>
        <taxon>Metazoa</taxon>
        <taxon>Ecdysozoa</taxon>
        <taxon>Nematoda</taxon>
        <taxon>Chromadorea</taxon>
        <taxon>Rhabditida</taxon>
        <taxon>Spirurina</taxon>
        <taxon>Ascaridomorpha</taxon>
        <taxon>Ascaridoidea</taxon>
        <taxon>Toxocaridae</taxon>
        <taxon>Toxocara</taxon>
    </lineage>
</organism>
<dbReference type="OMA" id="WMLSPIR"/>
<evidence type="ECO:0000313" key="4">
    <source>
        <dbReference type="EMBL" id="KHN88913.1"/>
    </source>
</evidence>
<dbReference type="Pfam" id="PF08621">
    <property type="entry name" value="RPAP1_N"/>
    <property type="match status" value="1"/>
</dbReference>
<evidence type="ECO:0000259" key="3">
    <source>
        <dbReference type="Pfam" id="PF25766"/>
    </source>
</evidence>
<dbReference type="PANTHER" id="PTHR21483:SF18">
    <property type="entry name" value="RNA POLYMERASE II-ASSOCIATED PROTEIN 1"/>
    <property type="match status" value="1"/>
</dbReference>
<dbReference type="Proteomes" id="UP000031036">
    <property type="component" value="Unassembled WGS sequence"/>
</dbReference>
<comment type="caution">
    <text evidence="4">The sequence shown here is derived from an EMBL/GenBank/DDBJ whole genome shotgun (WGS) entry which is preliminary data.</text>
</comment>